<dbReference type="RefSeq" id="WP_085790517.1">
    <property type="nucleotide sequence ID" value="NZ_FWFK01000001.1"/>
</dbReference>
<dbReference type="Pfam" id="PF00892">
    <property type="entry name" value="EamA"/>
    <property type="match status" value="2"/>
</dbReference>
<evidence type="ECO:0000313" key="8">
    <source>
        <dbReference type="EMBL" id="SLN21427.1"/>
    </source>
</evidence>
<evidence type="ECO:0000256" key="5">
    <source>
        <dbReference type="ARBA" id="ARBA00023136"/>
    </source>
</evidence>
<evidence type="ECO:0000259" key="7">
    <source>
        <dbReference type="Pfam" id="PF00892"/>
    </source>
</evidence>
<feature type="transmembrane region" description="Helical" evidence="6">
    <location>
        <begin position="134"/>
        <end position="154"/>
    </location>
</feature>
<keyword evidence="5 6" id="KW-0472">Membrane</keyword>
<dbReference type="OrthoDB" id="8478503at2"/>
<organism evidence="8 9">
    <name type="scientific">Roseivivax jejudonensis</name>
    <dbReference type="NCBI Taxonomy" id="1529041"/>
    <lineage>
        <taxon>Bacteria</taxon>
        <taxon>Pseudomonadati</taxon>
        <taxon>Pseudomonadota</taxon>
        <taxon>Alphaproteobacteria</taxon>
        <taxon>Rhodobacterales</taxon>
        <taxon>Roseobacteraceae</taxon>
        <taxon>Roseivivax</taxon>
    </lineage>
</organism>
<dbReference type="InterPro" id="IPR000620">
    <property type="entry name" value="EamA_dom"/>
</dbReference>
<feature type="domain" description="EamA" evidence="7">
    <location>
        <begin position="164"/>
        <end position="291"/>
    </location>
</feature>
<dbReference type="Proteomes" id="UP000193570">
    <property type="component" value="Unassembled WGS sequence"/>
</dbReference>
<feature type="transmembrane region" description="Helical" evidence="6">
    <location>
        <begin position="223"/>
        <end position="244"/>
    </location>
</feature>
<evidence type="ECO:0000256" key="4">
    <source>
        <dbReference type="ARBA" id="ARBA00022989"/>
    </source>
</evidence>
<dbReference type="PANTHER" id="PTHR22911:SF6">
    <property type="entry name" value="SOLUTE CARRIER FAMILY 35 MEMBER G1"/>
    <property type="match status" value="1"/>
</dbReference>
<feature type="transmembrane region" description="Helical" evidence="6">
    <location>
        <begin position="277"/>
        <end position="295"/>
    </location>
</feature>
<dbReference type="EMBL" id="FWFK01000001">
    <property type="protein sequence ID" value="SLN21427.1"/>
    <property type="molecule type" value="Genomic_DNA"/>
</dbReference>
<feature type="transmembrane region" description="Helical" evidence="6">
    <location>
        <begin position="160"/>
        <end position="181"/>
    </location>
</feature>
<protein>
    <submittedName>
        <fullName evidence="8">EamA-like transporter family protein</fullName>
    </submittedName>
</protein>
<feature type="transmembrane region" description="Helical" evidence="6">
    <location>
        <begin position="251"/>
        <end position="271"/>
    </location>
</feature>
<comment type="similarity">
    <text evidence="2">Belongs to the drug/metabolite transporter (DMT) superfamily. 10 TMS drug/metabolite exporter (DME) (TC 2.A.7.3) family.</text>
</comment>
<feature type="transmembrane region" description="Helical" evidence="6">
    <location>
        <begin position="86"/>
        <end position="103"/>
    </location>
</feature>
<evidence type="ECO:0000256" key="1">
    <source>
        <dbReference type="ARBA" id="ARBA00004141"/>
    </source>
</evidence>
<accession>A0A1X6YHE3</accession>
<evidence type="ECO:0000313" key="9">
    <source>
        <dbReference type="Proteomes" id="UP000193570"/>
    </source>
</evidence>
<evidence type="ECO:0000256" key="3">
    <source>
        <dbReference type="ARBA" id="ARBA00022692"/>
    </source>
</evidence>
<feature type="domain" description="EamA" evidence="7">
    <location>
        <begin position="17"/>
        <end position="150"/>
    </location>
</feature>
<feature type="transmembrane region" description="Helical" evidence="6">
    <location>
        <begin position="48"/>
        <end position="66"/>
    </location>
</feature>
<comment type="subcellular location">
    <subcellularLocation>
        <location evidence="1">Membrane</location>
        <topology evidence="1">Multi-pass membrane protein</topology>
    </subcellularLocation>
</comment>
<name>A0A1X6YHE3_9RHOB</name>
<keyword evidence="4 6" id="KW-1133">Transmembrane helix</keyword>
<evidence type="ECO:0000256" key="2">
    <source>
        <dbReference type="ARBA" id="ARBA00009853"/>
    </source>
</evidence>
<evidence type="ECO:0000256" key="6">
    <source>
        <dbReference type="SAM" id="Phobius"/>
    </source>
</evidence>
<dbReference type="GO" id="GO:0016020">
    <property type="term" value="C:membrane"/>
    <property type="evidence" value="ECO:0007669"/>
    <property type="project" value="UniProtKB-SubCell"/>
</dbReference>
<dbReference type="InterPro" id="IPR037185">
    <property type="entry name" value="EmrE-like"/>
</dbReference>
<dbReference type="AlphaFoldDB" id="A0A1X6YHE3"/>
<feature type="transmembrane region" description="Helical" evidence="6">
    <location>
        <begin position="12"/>
        <end position="36"/>
    </location>
</feature>
<keyword evidence="9" id="KW-1185">Reference proteome</keyword>
<dbReference type="PANTHER" id="PTHR22911">
    <property type="entry name" value="ACYL-MALONYL CONDENSING ENZYME-RELATED"/>
    <property type="match status" value="1"/>
</dbReference>
<reference evidence="8 9" key="1">
    <citation type="submission" date="2017-03" db="EMBL/GenBank/DDBJ databases">
        <authorList>
            <person name="Afonso C.L."/>
            <person name="Miller P.J."/>
            <person name="Scott M.A."/>
            <person name="Spackman E."/>
            <person name="Goraichik I."/>
            <person name="Dimitrov K.M."/>
            <person name="Suarez D.L."/>
            <person name="Swayne D.E."/>
        </authorList>
    </citation>
    <scope>NUCLEOTIDE SEQUENCE [LARGE SCALE GENOMIC DNA]</scope>
    <source>
        <strain evidence="8 9">CECT 8625</strain>
    </source>
</reference>
<gene>
    <name evidence="8" type="ORF">ROJ8625_00805</name>
</gene>
<feature type="transmembrane region" description="Helical" evidence="6">
    <location>
        <begin position="193"/>
        <end position="217"/>
    </location>
</feature>
<feature type="transmembrane region" description="Helical" evidence="6">
    <location>
        <begin position="109"/>
        <end position="127"/>
    </location>
</feature>
<keyword evidence="3 6" id="KW-0812">Transmembrane</keyword>
<dbReference type="SUPFAM" id="SSF103481">
    <property type="entry name" value="Multidrug resistance efflux transporter EmrE"/>
    <property type="match status" value="2"/>
</dbReference>
<sequence length="315" mass="33129">MTEPDPRPVPTGGSALTGISLKLVSVVMFVVMASLIKATSDVVPPGEAVFFRSFFAMPVIVVWLAARRQLRSGLKTSNPLGHLWRGLIGVTAMGCTFAGLGLLPLPEVTAIGFAAPILTVLFGALLLGERVRAFRMSAVVVGLVGVCVIIWPRLTLDASTAAALGVAVVLLSAVFRALAQIQIRRLVADEDTAAIVFYFSLTSTLLSLLTMPFGWAWPPIEAAALLVLAGLLGGVAQIFLTAAYRFGEAGLLAPFDYAAMLVSIVIGYAVFDEVPTRAMLIGATIVIASGVAIILRERQLGLKRGRGRAGMTPQG</sequence>
<proteinExistence type="inferred from homology"/>